<accession>A0A845Q7V9</accession>
<feature type="region of interest" description="Disordered" evidence="1">
    <location>
        <begin position="571"/>
        <end position="591"/>
    </location>
</feature>
<protein>
    <submittedName>
        <fullName evidence="3">Amidohydrolase family protein</fullName>
    </submittedName>
</protein>
<gene>
    <name evidence="3" type="ORF">GTQ45_00125</name>
</gene>
<feature type="compositionally biased region" description="Gly residues" evidence="1">
    <location>
        <begin position="580"/>
        <end position="591"/>
    </location>
</feature>
<dbReference type="PANTHER" id="PTHR11647:SF1">
    <property type="entry name" value="COLLAPSIN RESPONSE MEDIATOR PROTEIN"/>
    <property type="match status" value="1"/>
</dbReference>
<feature type="domain" description="Amidohydrolase 3" evidence="2">
    <location>
        <begin position="61"/>
        <end position="570"/>
    </location>
</feature>
<keyword evidence="4" id="KW-1185">Reference proteome</keyword>
<dbReference type="SUPFAM" id="SSF51556">
    <property type="entry name" value="Metallo-dependent hydrolases"/>
    <property type="match status" value="1"/>
</dbReference>
<dbReference type="Pfam" id="PF07969">
    <property type="entry name" value="Amidohydro_3"/>
    <property type="match status" value="1"/>
</dbReference>
<evidence type="ECO:0000256" key="1">
    <source>
        <dbReference type="SAM" id="MobiDB-lite"/>
    </source>
</evidence>
<dbReference type="GO" id="GO:0016812">
    <property type="term" value="F:hydrolase activity, acting on carbon-nitrogen (but not peptide) bonds, in cyclic amides"/>
    <property type="evidence" value="ECO:0007669"/>
    <property type="project" value="TreeGrafter"/>
</dbReference>
<dbReference type="GO" id="GO:0005829">
    <property type="term" value="C:cytosol"/>
    <property type="evidence" value="ECO:0007669"/>
    <property type="project" value="TreeGrafter"/>
</dbReference>
<comment type="caution">
    <text evidence="3">The sequence shown here is derived from an EMBL/GenBank/DDBJ whole genome shotgun (WGS) entry which is preliminary data.</text>
</comment>
<dbReference type="SUPFAM" id="SSF51338">
    <property type="entry name" value="Composite domain of metallo-dependent hydrolases"/>
    <property type="match status" value="1"/>
</dbReference>
<proteinExistence type="predicted"/>
<dbReference type="InterPro" id="IPR011059">
    <property type="entry name" value="Metal-dep_hydrolase_composite"/>
</dbReference>
<evidence type="ECO:0000313" key="3">
    <source>
        <dbReference type="EMBL" id="NBG94131.1"/>
    </source>
</evidence>
<dbReference type="Gene3D" id="3.20.20.140">
    <property type="entry name" value="Metal-dependent hydrolases"/>
    <property type="match status" value="1"/>
</dbReference>
<dbReference type="OrthoDB" id="9766983at2"/>
<dbReference type="InterPro" id="IPR050378">
    <property type="entry name" value="Metallo-dep_Hydrolases_sf"/>
</dbReference>
<reference evidence="3 4" key="1">
    <citation type="journal article" date="2016" name="Int. J. Syst. Evol. Microbiol.">
        <title>Pyruvatibacter mobilis gen. nov., sp. nov., a marine bacterium from the culture broth of Picochlorum sp. 122.</title>
        <authorList>
            <person name="Wang G."/>
            <person name="Tang M."/>
            <person name="Wu H."/>
            <person name="Dai S."/>
            <person name="Li T."/>
            <person name="Chen C."/>
            <person name="He H."/>
            <person name="Fan J."/>
            <person name="Xiang W."/>
            <person name="Li X."/>
        </authorList>
    </citation>
    <scope>NUCLEOTIDE SEQUENCE [LARGE SCALE GENOMIC DNA]</scope>
    <source>
        <strain evidence="3 4">GYP-11</strain>
    </source>
</reference>
<keyword evidence="3" id="KW-0378">Hydrolase</keyword>
<evidence type="ECO:0000313" key="4">
    <source>
        <dbReference type="Proteomes" id="UP000470384"/>
    </source>
</evidence>
<dbReference type="InterPro" id="IPR032466">
    <property type="entry name" value="Metal_Hydrolase"/>
</dbReference>
<name>A0A845Q7V9_9HYPH</name>
<dbReference type="AlphaFoldDB" id="A0A845Q7V9"/>
<dbReference type="EMBL" id="WXYQ01000001">
    <property type="protein sequence ID" value="NBG94131.1"/>
    <property type="molecule type" value="Genomic_DNA"/>
</dbReference>
<sequence>MARARLMARTTFQGADDMTHDLIIRGGTIADGSGEATFTGDIAIKDDRITEVGKVAGTASREIDAQGALVTPGWVDIHTHYDAQATWDGALAPSSWHGVTTAVMGNCGVGFAPAAPEKREWLIGLMEGVEDIPGAAMTEGLQWEWESFPGYLDALDRRSYAMDIAAQVPHGAVRGYVMGERGAKNEEASAEDIAQMAAIVEEGVRAGAVGFSTSRTFLHKAIDGEYVPGTFATEDELFGIGHALKRAGHGVFQMTSNHKDMDREFSWMEKMARELGVTVTFNLVQTDEAPELWKKMLGLLDQAQADDLPVYAQVAGRPAGILMGWECSVHPFIAFPSWAELAALSAADRRSRVADPDFRARMLAETPAPLEGFGLFVTRSFEKMFVLDAGGGQAPDYEPAPEQSVAAIAKAKGVTPEEIIYDVMTANGGEGLLYFPLFNYTSGAMDPIRTMLQHPRTNIGLGDGGAHCGAICDASIPTFMLTHWVKGRARGERLPLEFVVKRQTRDTALLYGFADRGLIRPGLKADINVIDLDHLSIPAPHMVHDLPAQGRRLVQEARGYTAILKSGQVTFENGEDTGARPGGLLRGPQAG</sequence>
<dbReference type="CDD" id="cd01297">
    <property type="entry name" value="D-aminoacylase"/>
    <property type="match status" value="1"/>
</dbReference>
<dbReference type="PANTHER" id="PTHR11647">
    <property type="entry name" value="HYDRANTOINASE/DIHYDROPYRIMIDINASE FAMILY MEMBER"/>
    <property type="match status" value="1"/>
</dbReference>
<organism evidence="3 4">
    <name type="scientific">Pyruvatibacter mobilis</name>
    <dbReference type="NCBI Taxonomy" id="1712261"/>
    <lineage>
        <taxon>Bacteria</taxon>
        <taxon>Pseudomonadati</taxon>
        <taxon>Pseudomonadota</taxon>
        <taxon>Alphaproteobacteria</taxon>
        <taxon>Hyphomicrobiales</taxon>
        <taxon>Parvibaculaceae</taxon>
        <taxon>Pyruvatibacter</taxon>
    </lineage>
</organism>
<dbReference type="InterPro" id="IPR013108">
    <property type="entry name" value="Amidohydro_3"/>
</dbReference>
<dbReference type="Gene3D" id="2.30.40.10">
    <property type="entry name" value="Urease, subunit C, domain 1"/>
    <property type="match status" value="1"/>
</dbReference>
<evidence type="ECO:0000259" key="2">
    <source>
        <dbReference type="Pfam" id="PF07969"/>
    </source>
</evidence>
<dbReference type="Proteomes" id="UP000470384">
    <property type="component" value="Unassembled WGS sequence"/>
</dbReference>